<dbReference type="GO" id="GO:0005886">
    <property type="term" value="C:plasma membrane"/>
    <property type="evidence" value="ECO:0007669"/>
    <property type="project" value="UniProtKB-SubCell"/>
</dbReference>
<feature type="non-terminal residue" evidence="9">
    <location>
        <position position="385"/>
    </location>
</feature>
<dbReference type="AlphaFoldDB" id="A0A382MCU6"/>
<dbReference type="PANTHER" id="PTHR33406:SF6">
    <property type="entry name" value="MEMBRANE PROTEIN YDGH-RELATED"/>
    <property type="match status" value="1"/>
</dbReference>
<keyword evidence="4 7" id="KW-0812">Transmembrane</keyword>
<feature type="transmembrane region" description="Helical" evidence="7">
    <location>
        <begin position="228"/>
        <end position="252"/>
    </location>
</feature>
<dbReference type="InterPro" id="IPR004869">
    <property type="entry name" value="MMPL_dom"/>
</dbReference>
<evidence type="ECO:0000256" key="2">
    <source>
        <dbReference type="ARBA" id="ARBA00010157"/>
    </source>
</evidence>
<feature type="non-terminal residue" evidence="9">
    <location>
        <position position="1"/>
    </location>
</feature>
<dbReference type="SUPFAM" id="SSF82866">
    <property type="entry name" value="Multidrug efflux transporter AcrB transmembrane domain"/>
    <property type="match status" value="1"/>
</dbReference>
<dbReference type="PANTHER" id="PTHR33406">
    <property type="entry name" value="MEMBRANE PROTEIN MJ1562-RELATED"/>
    <property type="match status" value="1"/>
</dbReference>
<evidence type="ECO:0000313" key="9">
    <source>
        <dbReference type="EMBL" id="SVC46626.1"/>
    </source>
</evidence>
<reference evidence="9" key="1">
    <citation type="submission" date="2018-05" db="EMBL/GenBank/DDBJ databases">
        <authorList>
            <person name="Lanie J.A."/>
            <person name="Ng W.-L."/>
            <person name="Kazmierczak K.M."/>
            <person name="Andrzejewski T.M."/>
            <person name="Davidsen T.M."/>
            <person name="Wayne K.J."/>
            <person name="Tettelin H."/>
            <person name="Glass J.I."/>
            <person name="Rusch D."/>
            <person name="Podicherti R."/>
            <person name="Tsui H.-C.T."/>
            <person name="Winkler M.E."/>
        </authorList>
    </citation>
    <scope>NUCLEOTIDE SEQUENCE</scope>
</reference>
<feature type="domain" description="SSD" evidence="8">
    <location>
        <begin position="116"/>
        <end position="251"/>
    </location>
</feature>
<dbReference type="Pfam" id="PF03176">
    <property type="entry name" value="MMPL"/>
    <property type="match status" value="1"/>
</dbReference>
<dbReference type="PROSITE" id="PS50156">
    <property type="entry name" value="SSD"/>
    <property type="match status" value="1"/>
</dbReference>
<evidence type="ECO:0000256" key="7">
    <source>
        <dbReference type="SAM" id="Phobius"/>
    </source>
</evidence>
<keyword evidence="6 7" id="KW-0472">Membrane</keyword>
<evidence type="ECO:0000256" key="3">
    <source>
        <dbReference type="ARBA" id="ARBA00022475"/>
    </source>
</evidence>
<evidence type="ECO:0000256" key="1">
    <source>
        <dbReference type="ARBA" id="ARBA00004651"/>
    </source>
</evidence>
<dbReference type="EMBL" id="UINC01092767">
    <property type="protein sequence ID" value="SVC46626.1"/>
    <property type="molecule type" value="Genomic_DNA"/>
</dbReference>
<evidence type="ECO:0000256" key="4">
    <source>
        <dbReference type="ARBA" id="ARBA00022692"/>
    </source>
</evidence>
<gene>
    <name evidence="9" type="ORF">METZ01_LOCUS299480</name>
</gene>
<dbReference type="InterPro" id="IPR050545">
    <property type="entry name" value="Mycobact_MmpL"/>
</dbReference>
<feature type="transmembrane region" description="Helical" evidence="7">
    <location>
        <begin position="93"/>
        <end position="109"/>
    </location>
</feature>
<feature type="transmembrane region" description="Helical" evidence="7">
    <location>
        <begin position="189"/>
        <end position="216"/>
    </location>
</feature>
<dbReference type="Gene3D" id="1.20.1640.10">
    <property type="entry name" value="Multidrug efflux transporter AcrB transmembrane domain"/>
    <property type="match status" value="1"/>
</dbReference>
<feature type="transmembrane region" description="Helical" evidence="7">
    <location>
        <begin position="142"/>
        <end position="160"/>
    </location>
</feature>
<name>A0A382MCU6_9ZZZZ</name>
<keyword evidence="3" id="KW-1003">Cell membrane</keyword>
<organism evidence="9">
    <name type="scientific">marine metagenome</name>
    <dbReference type="NCBI Taxonomy" id="408172"/>
    <lineage>
        <taxon>unclassified sequences</taxon>
        <taxon>metagenomes</taxon>
        <taxon>ecological metagenomes</taxon>
    </lineage>
</organism>
<evidence type="ECO:0000259" key="8">
    <source>
        <dbReference type="PROSITE" id="PS50156"/>
    </source>
</evidence>
<sequence>AEVKINQIINRLKDHPLFQGDVLSKDLSTAAMILTFGQGTKPESDNTQRILKNLLVKYQKDSEIAKSLRIAYAGQPRQINKAGRLISQDMENIFPLSLLLIVVVLLLSFRSLETVIVPLAVVLCGILWTAGTIGLIGDELNLVTMVCAPIILCVGSAYVIKFLNQYQTESLQISEVKKHGEPKATIPEVIFATLSSVTVPVTVTALTTVAGFIALMVSPIPAVQQLGLYSSVGIVSINLFALTLAPALLHFIHMPDLVTTEKHSGLLNRFFQVIVEWLRLHSKRLIWIWLIVAAFAALGMFRLSINSSTKSFPEESQIVKDLHFIEDELAGTDTLRLLFKPETDSENQEDPSYNPLKTAKTIFGLKELQDWLFQVNGATEIGNIE</sequence>
<comment type="subcellular location">
    <subcellularLocation>
        <location evidence="1">Cell membrane</location>
        <topology evidence="1">Multi-pass membrane protein</topology>
    </subcellularLocation>
</comment>
<dbReference type="InterPro" id="IPR000731">
    <property type="entry name" value="SSD"/>
</dbReference>
<proteinExistence type="inferred from homology"/>
<feature type="transmembrane region" description="Helical" evidence="7">
    <location>
        <begin position="286"/>
        <end position="305"/>
    </location>
</feature>
<evidence type="ECO:0000256" key="6">
    <source>
        <dbReference type="ARBA" id="ARBA00023136"/>
    </source>
</evidence>
<comment type="similarity">
    <text evidence="2">Belongs to the resistance-nodulation-cell division (RND) (TC 2.A.6) family. MmpL subfamily.</text>
</comment>
<keyword evidence="5 7" id="KW-1133">Transmembrane helix</keyword>
<accession>A0A382MCU6</accession>
<protein>
    <recommendedName>
        <fullName evidence="8">SSD domain-containing protein</fullName>
    </recommendedName>
</protein>
<evidence type="ECO:0000256" key="5">
    <source>
        <dbReference type="ARBA" id="ARBA00022989"/>
    </source>
</evidence>
<feature type="transmembrane region" description="Helical" evidence="7">
    <location>
        <begin position="115"/>
        <end position="135"/>
    </location>
</feature>